<organism evidence="1">
    <name type="scientific">Anguilla anguilla</name>
    <name type="common">European freshwater eel</name>
    <name type="synonym">Muraena anguilla</name>
    <dbReference type="NCBI Taxonomy" id="7936"/>
    <lineage>
        <taxon>Eukaryota</taxon>
        <taxon>Metazoa</taxon>
        <taxon>Chordata</taxon>
        <taxon>Craniata</taxon>
        <taxon>Vertebrata</taxon>
        <taxon>Euteleostomi</taxon>
        <taxon>Actinopterygii</taxon>
        <taxon>Neopterygii</taxon>
        <taxon>Teleostei</taxon>
        <taxon>Anguilliformes</taxon>
        <taxon>Anguillidae</taxon>
        <taxon>Anguilla</taxon>
    </lineage>
</organism>
<dbReference type="AlphaFoldDB" id="A0A0E9V3V2"/>
<dbReference type="EMBL" id="GBXM01036457">
    <property type="protein sequence ID" value="JAH72120.1"/>
    <property type="molecule type" value="Transcribed_RNA"/>
</dbReference>
<name>A0A0E9V3V2_ANGAN</name>
<sequence length="36" mass="4228">MDKLTPPTRLQINFINTFSPKHMFVSLCLLFSNNMK</sequence>
<protein>
    <submittedName>
        <fullName evidence="1">Uncharacterized protein</fullName>
    </submittedName>
</protein>
<reference evidence="1" key="1">
    <citation type="submission" date="2014-11" db="EMBL/GenBank/DDBJ databases">
        <authorList>
            <person name="Amaro Gonzalez C."/>
        </authorList>
    </citation>
    <scope>NUCLEOTIDE SEQUENCE</scope>
</reference>
<proteinExistence type="predicted"/>
<accession>A0A0E9V3V2</accession>
<reference evidence="1" key="2">
    <citation type="journal article" date="2015" name="Fish Shellfish Immunol.">
        <title>Early steps in the European eel (Anguilla anguilla)-Vibrio vulnificus interaction in the gills: Role of the RtxA13 toxin.</title>
        <authorList>
            <person name="Callol A."/>
            <person name="Pajuelo D."/>
            <person name="Ebbesson L."/>
            <person name="Teles M."/>
            <person name="MacKenzie S."/>
            <person name="Amaro C."/>
        </authorList>
    </citation>
    <scope>NUCLEOTIDE SEQUENCE</scope>
</reference>
<evidence type="ECO:0000313" key="1">
    <source>
        <dbReference type="EMBL" id="JAH72120.1"/>
    </source>
</evidence>